<dbReference type="InterPro" id="IPR036175">
    <property type="entry name" value="Sec23/24_helical_dom_sf"/>
</dbReference>
<dbReference type="GO" id="GO:0005096">
    <property type="term" value="F:GTPase activator activity"/>
    <property type="evidence" value="ECO:0007669"/>
    <property type="project" value="TreeGrafter"/>
</dbReference>
<dbReference type="InterPro" id="IPR006895">
    <property type="entry name" value="Znf_Sec23_Sec24"/>
</dbReference>
<dbReference type="GO" id="GO:0006886">
    <property type="term" value="P:intracellular protein transport"/>
    <property type="evidence" value="ECO:0007669"/>
    <property type="project" value="InterPro"/>
</dbReference>
<keyword evidence="7 10" id="KW-0653">Protein transport</keyword>
<dbReference type="GO" id="GO:0090110">
    <property type="term" value="P:COPII-coated vesicle cargo loading"/>
    <property type="evidence" value="ECO:0007669"/>
    <property type="project" value="TreeGrafter"/>
</dbReference>
<dbReference type="InterPro" id="IPR036180">
    <property type="entry name" value="Gelsolin-like_dom_sf"/>
</dbReference>
<dbReference type="Pfam" id="PF04810">
    <property type="entry name" value="zf-Sec23_Sec24"/>
    <property type="match status" value="1"/>
</dbReference>
<keyword evidence="8 10" id="KW-0472">Membrane</keyword>
<dbReference type="InterPro" id="IPR037364">
    <property type="entry name" value="Sec23"/>
</dbReference>
<dbReference type="GO" id="GO:0030127">
    <property type="term" value="C:COPII vesicle coat"/>
    <property type="evidence" value="ECO:0007669"/>
    <property type="project" value="InterPro"/>
</dbReference>
<dbReference type="Pfam" id="PF08033">
    <property type="entry name" value="Sec23_BS"/>
    <property type="match status" value="1"/>
</dbReference>
<dbReference type="OrthoDB" id="10256289at2759"/>
<feature type="domain" description="Sec23/Sec24 beta-sandwich" evidence="14">
    <location>
        <begin position="208"/>
        <end position="280"/>
    </location>
</feature>
<evidence type="ECO:0000259" key="13">
    <source>
        <dbReference type="Pfam" id="PF04815"/>
    </source>
</evidence>
<dbReference type="Pfam" id="PF04811">
    <property type="entry name" value="Sec23_trunk"/>
    <property type="match status" value="1"/>
</dbReference>
<keyword evidence="5 10" id="KW-0862">Zinc</keyword>
<dbReference type="Gene3D" id="2.30.30.380">
    <property type="entry name" value="Zn-finger domain of Sec23/24"/>
    <property type="match status" value="1"/>
</dbReference>
<evidence type="ECO:0000256" key="5">
    <source>
        <dbReference type="ARBA" id="ARBA00022833"/>
    </source>
</evidence>
<dbReference type="Gene3D" id="3.40.50.410">
    <property type="entry name" value="von Willebrand factor, type A domain"/>
    <property type="match status" value="1"/>
</dbReference>
<evidence type="ECO:0000313" key="16">
    <source>
        <dbReference type="Proteomes" id="UP000252519"/>
    </source>
</evidence>
<evidence type="ECO:0000313" key="15">
    <source>
        <dbReference type="EMBL" id="RCN39942.1"/>
    </source>
</evidence>
<dbReference type="SUPFAM" id="SSF82919">
    <property type="entry name" value="Zn-finger domain of Sec23/24"/>
    <property type="match status" value="1"/>
</dbReference>
<feature type="domain" description="Sec23/Sec24 helical" evidence="13">
    <location>
        <begin position="294"/>
        <end position="383"/>
    </location>
</feature>
<comment type="similarity">
    <text evidence="1 10">Belongs to the SEC23/SEC24 family. SEC23 subfamily.</text>
</comment>
<evidence type="ECO:0000256" key="9">
    <source>
        <dbReference type="ARBA" id="ARBA00023329"/>
    </source>
</evidence>
<evidence type="ECO:0000256" key="6">
    <source>
        <dbReference type="ARBA" id="ARBA00022892"/>
    </source>
</evidence>
<keyword evidence="10" id="KW-0963">Cytoplasm</keyword>
<comment type="subcellular location">
    <subcellularLocation>
        <location evidence="10">Cytoplasmic vesicle</location>
        <location evidence="10">COPII-coated vesicle membrane</location>
        <topology evidence="10">Peripheral membrane protein</topology>
        <orientation evidence="10">Cytoplasmic side</orientation>
    </subcellularLocation>
    <subcellularLocation>
        <location evidence="10">Endoplasmic reticulum membrane</location>
        <topology evidence="10">Peripheral membrane protein</topology>
        <orientation evidence="10">Cytoplasmic side</orientation>
    </subcellularLocation>
</comment>
<feature type="domain" description="Zinc finger Sec23/Sec24-type" evidence="11">
    <location>
        <begin position="62"/>
        <end position="102"/>
    </location>
</feature>
<keyword evidence="2 10" id="KW-0813">Transport</keyword>
<keyword evidence="6 10" id="KW-0931">ER-Golgi transport</keyword>
<evidence type="ECO:0000256" key="10">
    <source>
        <dbReference type="RuleBase" id="RU365030"/>
    </source>
</evidence>
<evidence type="ECO:0000256" key="1">
    <source>
        <dbReference type="ARBA" id="ARBA00009210"/>
    </source>
</evidence>
<keyword evidence="16" id="KW-1185">Reference proteome</keyword>
<protein>
    <recommendedName>
        <fullName evidence="10">Protein transport protein SEC23</fullName>
    </recommendedName>
</protein>
<dbReference type="Proteomes" id="UP000252519">
    <property type="component" value="Unassembled WGS sequence"/>
</dbReference>
<dbReference type="GO" id="GO:0008270">
    <property type="term" value="F:zinc ion binding"/>
    <property type="evidence" value="ECO:0007669"/>
    <property type="project" value="InterPro"/>
</dbReference>
<dbReference type="Gene3D" id="2.60.40.1670">
    <property type="entry name" value="beta-sandwich domain of Sec23/24"/>
    <property type="match status" value="2"/>
</dbReference>
<accession>A0A368G6H5</accession>
<evidence type="ECO:0000256" key="3">
    <source>
        <dbReference type="ARBA" id="ARBA00022723"/>
    </source>
</evidence>
<comment type="function">
    <text evidence="10">Component of the coat protein complex II (COPII) which promotes the formation of transport vesicles from the endoplasmic reticulum (ER). The coat has two main functions, the physical deformation of the endoplasmic reticulum membrane into vesicles and the selection of cargo molecules.</text>
</comment>
<dbReference type="InterPro" id="IPR036174">
    <property type="entry name" value="Znf_Sec23_Sec24_sf"/>
</dbReference>
<dbReference type="PANTHER" id="PTHR11141">
    <property type="entry name" value="PROTEIN TRANSPORT PROTEIN SEC23"/>
    <property type="match status" value="1"/>
</dbReference>
<dbReference type="InterPro" id="IPR006896">
    <property type="entry name" value="Sec23/24_trunk_dom"/>
</dbReference>
<dbReference type="SUPFAM" id="SSF53300">
    <property type="entry name" value="vWA-like"/>
    <property type="match status" value="1"/>
</dbReference>
<name>A0A368G6H5_ANCCA</name>
<keyword evidence="4 10" id="KW-0256">Endoplasmic reticulum</keyword>
<feature type="domain" description="Sec23/Sec24 trunk" evidence="12">
    <location>
        <begin position="131"/>
        <end position="185"/>
    </location>
</feature>
<dbReference type="EMBL" id="JOJR01000312">
    <property type="protein sequence ID" value="RCN39942.1"/>
    <property type="molecule type" value="Genomic_DNA"/>
</dbReference>
<sequence length="424" mass="47985">MATWEEYLATQQSVDGVQFTWNLWPHSRVDAQRLVVPVACFFTPLKERPSDQPQQPPLEYDPVLCQKASCKAILNPLCFVDFRAKTWVCPFCNQRNPFPAHYAAIAEDNRPPELYPQFTTIEYTLKKATTMPPIFMFVVDTCMTSEELKALKESLQTALSLLPADALVGIITYGRMVQLHELNVQGISRSFVFKVFCLLSCGNVRNACVSDTEMGIGGTCQWKFCSLTPRTTLCVLFEISAQHGSAIGQGARGMVQYVTQYQHADGRKRIRVTTTCRSWADMATQQPNIAYGFDQEAGAVAIARLASWRATNENDTPEALRWLDRTLIRLCQKFGEYAKDDPNSFRLSDKFSLFPQFMFHLRRSQFLQVFNNSPDETAYYRYVNPSLTHNNPYASEGGAPVFTDDVSLQVFMEHLKKLASSSST</sequence>
<evidence type="ECO:0000259" key="12">
    <source>
        <dbReference type="Pfam" id="PF04811"/>
    </source>
</evidence>
<dbReference type="FunFam" id="2.30.30.380:FF:000001">
    <property type="entry name" value="Protein transport protein SEC23"/>
    <property type="match status" value="1"/>
</dbReference>
<evidence type="ECO:0000259" key="14">
    <source>
        <dbReference type="Pfam" id="PF08033"/>
    </source>
</evidence>
<dbReference type="SUPFAM" id="SSF82754">
    <property type="entry name" value="C-terminal, gelsolin-like domain of Sec23/24"/>
    <property type="match status" value="1"/>
</dbReference>
<keyword evidence="9 10" id="KW-0968">Cytoplasmic vesicle</keyword>
<gene>
    <name evidence="15" type="ORF">ANCCAN_14123</name>
</gene>
<dbReference type="SUPFAM" id="SSF81995">
    <property type="entry name" value="beta-sandwich domain of Sec23/24"/>
    <property type="match status" value="1"/>
</dbReference>
<dbReference type="Gene3D" id="1.20.120.730">
    <property type="entry name" value="Sec23/Sec24 helical domain"/>
    <property type="match status" value="1"/>
</dbReference>
<dbReference type="GO" id="GO:0005789">
    <property type="term" value="C:endoplasmic reticulum membrane"/>
    <property type="evidence" value="ECO:0007669"/>
    <property type="project" value="UniProtKB-SubCell"/>
</dbReference>
<reference evidence="15 16" key="1">
    <citation type="submission" date="2014-10" db="EMBL/GenBank/DDBJ databases">
        <title>Draft genome of the hookworm Ancylostoma caninum.</title>
        <authorList>
            <person name="Mitreva M."/>
        </authorList>
    </citation>
    <scope>NUCLEOTIDE SEQUENCE [LARGE SCALE GENOMIC DNA]</scope>
    <source>
        <strain evidence="15 16">Baltimore</strain>
    </source>
</reference>
<evidence type="ECO:0000259" key="11">
    <source>
        <dbReference type="Pfam" id="PF04810"/>
    </source>
</evidence>
<dbReference type="AlphaFoldDB" id="A0A368G6H5"/>
<comment type="caution">
    <text evidence="15">The sequence shown here is derived from an EMBL/GenBank/DDBJ whole genome shotgun (WGS) entry which is preliminary data.</text>
</comment>
<dbReference type="Pfam" id="PF04815">
    <property type="entry name" value="Sec23_helical"/>
    <property type="match status" value="1"/>
</dbReference>
<proteinExistence type="inferred from homology"/>
<evidence type="ECO:0000256" key="2">
    <source>
        <dbReference type="ARBA" id="ARBA00022448"/>
    </source>
</evidence>
<evidence type="ECO:0000256" key="8">
    <source>
        <dbReference type="ARBA" id="ARBA00023136"/>
    </source>
</evidence>
<keyword evidence="3 10" id="KW-0479">Metal-binding</keyword>
<dbReference type="InterPro" id="IPR036465">
    <property type="entry name" value="vWFA_dom_sf"/>
</dbReference>
<dbReference type="FunFam" id="1.20.120.730:FF:000005">
    <property type="entry name" value="Protein transport protein SEC23"/>
    <property type="match status" value="1"/>
</dbReference>
<dbReference type="PANTHER" id="PTHR11141:SF0">
    <property type="entry name" value="PROTEIN TRANSPORT PROTEIN SEC23"/>
    <property type="match status" value="1"/>
</dbReference>
<evidence type="ECO:0000256" key="4">
    <source>
        <dbReference type="ARBA" id="ARBA00022824"/>
    </source>
</evidence>
<dbReference type="GO" id="GO:0070971">
    <property type="term" value="C:endoplasmic reticulum exit site"/>
    <property type="evidence" value="ECO:0007669"/>
    <property type="project" value="TreeGrafter"/>
</dbReference>
<dbReference type="SUPFAM" id="SSF81811">
    <property type="entry name" value="Helical domain of Sec23/24"/>
    <property type="match status" value="1"/>
</dbReference>
<dbReference type="InterPro" id="IPR006900">
    <property type="entry name" value="Sec23/24_helical_dom"/>
</dbReference>
<organism evidence="15 16">
    <name type="scientific">Ancylostoma caninum</name>
    <name type="common">Dog hookworm</name>
    <dbReference type="NCBI Taxonomy" id="29170"/>
    <lineage>
        <taxon>Eukaryota</taxon>
        <taxon>Metazoa</taxon>
        <taxon>Ecdysozoa</taxon>
        <taxon>Nematoda</taxon>
        <taxon>Chromadorea</taxon>
        <taxon>Rhabditida</taxon>
        <taxon>Rhabditina</taxon>
        <taxon>Rhabditomorpha</taxon>
        <taxon>Strongyloidea</taxon>
        <taxon>Ancylostomatidae</taxon>
        <taxon>Ancylostomatinae</taxon>
        <taxon>Ancylostoma</taxon>
    </lineage>
</organism>
<dbReference type="InterPro" id="IPR012990">
    <property type="entry name" value="Beta-sandwich_Sec23_24"/>
</dbReference>
<evidence type="ECO:0000256" key="7">
    <source>
        <dbReference type="ARBA" id="ARBA00022927"/>
    </source>
</evidence>
<dbReference type="STRING" id="29170.A0A368G6H5"/>